<name>A0ABN0RPL4_9FLAO</name>
<sequence length="116" mass="13178">MKKIALVFAFIFSIAIVNAQSTKPVFEKADNKVKATYFHSNGEVAQVGHFLNGKLHGEWTMFNEEGKKIATGNYTEGKKTGKWFFWNKTELNEVDYKNSKIANVTKWNNEGTLVVN</sequence>
<keyword evidence="3" id="KW-1185">Reference proteome</keyword>
<organism evidence="2 3">
    <name type="scientific">Cellulophaga geojensis KL-A</name>
    <dbReference type="NCBI Taxonomy" id="1328323"/>
    <lineage>
        <taxon>Bacteria</taxon>
        <taxon>Pseudomonadati</taxon>
        <taxon>Bacteroidota</taxon>
        <taxon>Flavobacteriia</taxon>
        <taxon>Flavobacteriales</taxon>
        <taxon>Flavobacteriaceae</taxon>
        <taxon>Cellulophaga</taxon>
    </lineage>
</organism>
<reference evidence="2 3" key="1">
    <citation type="journal article" date="2014" name="Genome Announc.">
        <title>Draft Genome Sequence of the Carrageenan-Degrading Bacterium Cellulophaga sp. Strain KL-A, Isolated from Decaying Marine Algae.</title>
        <authorList>
            <person name="Shan D."/>
            <person name="Ying J."/>
            <person name="Li X."/>
            <person name="Gao Z."/>
            <person name="Wei G."/>
            <person name="Shao Z."/>
        </authorList>
    </citation>
    <scope>NUCLEOTIDE SEQUENCE [LARGE SCALE GENOMIC DNA]</scope>
    <source>
        <strain evidence="2 3">KL-A</strain>
    </source>
</reference>
<feature type="chain" id="PRO_5045079140" evidence="1">
    <location>
        <begin position="20"/>
        <end position="116"/>
    </location>
</feature>
<keyword evidence="1" id="KW-0732">Signal</keyword>
<evidence type="ECO:0000313" key="3">
    <source>
        <dbReference type="Proteomes" id="UP000019275"/>
    </source>
</evidence>
<dbReference type="EMBL" id="ARZX01000007">
    <property type="protein sequence ID" value="EWH13842.1"/>
    <property type="molecule type" value="Genomic_DNA"/>
</dbReference>
<dbReference type="Gene3D" id="2.20.110.10">
    <property type="entry name" value="Histone H3 K4-specific methyltransferase SET7/9 N-terminal domain"/>
    <property type="match status" value="1"/>
</dbReference>
<gene>
    <name evidence="2" type="ORF">KLA_07317</name>
</gene>
<accession>A0ABN0RPL4</accession>
<dbReference type="RefSeq" id="WP_013621211.1">
    <property type="nucleotide sequence ID" value="NZ_ARZX01000007.1"/>
</dbReference>
<feature type="signal peptide" evidence="1">
    <location>
        <begin position="1"/>
        <end position="19"/>
    </location>
</feature>
<dbReference type="SUPFAM" id="SSF82185">
    <property type="entry name" value="Histone H3 K4-specific methyltransferase SET7/9 N-terminal domain"/>
    <property type="match status" value="1"/>
</dbReference>
<dbReference type="Proteomes" id="UP000019275">
    <property type="component" value="Unassembled WGS sequence"/>
</dbReference>
<evidence type="ECO:0000256" key="1">
    <source>
        <dbReference type="SAM" id="SignalP"/>
    </source>
</evidence>
<evidence type="ECO:0000313" key="2">
    <source>
        <dbReference type="EMBL" id="EWH13842.1"/>
    </source>
</evidence>
<protein>
    <submittedName>
        <fullName evidence="2">Nicotinic acid mononucleotide adenyltransferase</fullName>
    </submittedName>
</protein>
<proteinExistence type="predicted"/>
<comment type="caution">
    <text evidence="2">The sequence shown here is derived from an EMBL/GenBank/DDBJ whole genome shotgun (WGS) entry which is preliminary data.</text>
</comment>